<keyword evidence="2" id="KW-0472">Membrane</keyword>
<evidence type="ECO:0000313" key="3">
    <source>
        <dbReference type="EMBL" id="MBC6680911.1"/>
    </source>
</evidence>
<feature type="region of interest" description="Disordered" evidence="1">
    <location>
        <begin position="186"/>
        <end position="208"/>
    </location>
</feature>
<dbReference type="RefSeq" id="WP_187304006.1">
    <property type="nucleotide sequence ID" value="NZ_JACRYT010000021.1"/>
</dbReference>
<feature type="compositionally biased region" description="Basic and acidic residues" evidence="1">
    <location>
        <begin position="186"/>
        <end position="200"/>
    </location>
</feature>
<dbReference type="EMBL" id="JACRYT010000021">
    <property type="protein sequence ID" value="MBC6680911.1"/>
    <property type="molecule type" value="Genomic_DNA"/>
</dbReference>
<accession>A0A923NKR4</accession>
<evidence type="ECO:0000256" key="2">
    <source>
        <dbReference type="SAM" id="Phobius"/>
    </source>
</evidence>
<name>A0A923NKR4_9FIRM</name>
<protein>
    <submittedName>
        <fullName evidence="3">Uncharacterized protein</fullName>
    </submittedName>
</protein>
<feature type="transmembrane region" description="Helical" evidence="2">
    <location>
        <begin position="12"/>
        <end position="30"/>
    </location>
</feature>
<feature type="transmembrane region" description="Helical" evidence="2">
    <location>
        <begin position="36"/>
        <end position="52"/>
    </location>
</feature>
<feature type="transmembrane region" description="Helical" evidence="2">
    <location>
        <begin position="72"/>
        <end position="95"/>
    </location>
</feature>
<gene>
    <name evidence="3" type="ORF">H9L42_13880</name>
</gene>
<evidence type="ECO:0000313" key="4">
    <source>
        <dbReference type="Proteomes" id="UP000602647"/>
    </source>
</evidence>
<dbReference type="AlphaFoldDB" id="A0A923NKR4"/>
<reference evidence="3" key="1">
    <citation type="submission" date="2020-08" db="EMBL/GenBank/DDBJ databases">
        <title>Genome public.</title>
        <authorList>
            <person name="Liu C."/>
            <person name="Sun Q."/>
        </authorList>
    </citation>
    <scope>NUCLEOTIDE SEQUENCE</scope>
    <source>
        <strain evidence="3">BX12</strain>
    </source>
</reference>
<feature type="transmembrane region" description="Helical" evidence="2">
    <location>
        <begin position="133"/>
        <end position="155"/>
    </location>
</feature>
<sequence>MTEITRSKAYSRLFWGILFLIPAVRIDFILSGMSTRIIGLLFLSVAAQIFLTQEDGEVYFAQMKTRCGQGMIFWLGMVGYYNLVIVGTVPNLWIFEILENGIWYLFLIGICENLFCAMEDVKGTNLLRGWKKGFPVGMLVLSMVGFAGIFTGWIFLRLFELLGQVIVLIWMLNQITELKRTPDKQDMEEMLRSHTGKPTERSAPSKVK</sequence>
<keyword evidence="4" id="KW-1185">Reference proteome</keyword>
<proteinExistence type="predicted"/>
<dbReference type="Proteomes" id="UP000602647">
    <property type="component" value="Unassembled WGS sequence"/>
</dbReference>
<comment type="caution">
    <text evidence="3">The sequence shown here is derived from an EMBL/GenBank/DDBJ whole genome shotgun (WGS) entry which is preliminary data.</text>
</comment>
<evidence type="ECO:0000256" key="1">
    <source>
        <dbReference type="SAM" id="MobiDB-lite"/>
    </source>
</evidence>
<keyword evidence="2" id="KW-0812">Transmembrane</keyword>
<organism evidence="3 4">
    <name type="scientific">Zhenpiania hominis</name>
    <dbReference type="NCBI Taxonomy" id="2763644"/>
    <lineage>
        <taxon>Bacteria</taxon>
        <taxon>Bacillati</taxon>
        <taxon>Bacillota</taxon>
        <taxon>Clostridia</taxon>
        <taxon>Peptostreptococcales</taxon>
        <taxon>Anaerovoracaceae</taxon>
        <taxon>Zhenpiania</taxon>
    </lineage>
</organism>
<keyword evidence="2" id="KW-1133">Transmembrane helix</keyword>